<reference evidence="1 2" key="1">
    <citation type="journal article" date="2011" name="J. Bacteriol.">
        <title>Genome sequence of the plant-pathogenic bacterium Dickeya dadantii 3937.</title>
        <authorList>
            <person name="Glasner J.D."/>
            <person name="Yang C.H."/>
            <person name="Reverchon S."/>
            <person name="Hugouvieux-Cotte-Pattat N."/>
            <person name="Condemine G."/>
            <person name="Bohin J.P."/>
            <person name="Van Gijsegem F."/>
            <person name="Yang S."/>
            <person name="Franza T."/>
            <person name="Expert D."/>
            <person name="Plunkett G. III"/>
            <person name="San Francisco M.J."/>
            <person name="Charkowski A.O."/>
            <person name="Py B."/>
            <person name="Bell K."/>
            <person name="Rauscher L."/>
            <person name="Rodriguez-Palenzuela P."/>
            <person name="Toussaint A."/>
            <person name="Holeva M.C."/>
            <person name="He S.Y."/>
            <person name="Douet V."/>
            <person name="Boccara M."/>
            <person name="Blanco C."/>
            <person name="Toth I."/>
            <person name="Anderson B.D."/>
            <person name="Biehl B.S."/>
            <person name="Mau B."/>
            <person name="Flynn S.M."/>
            <person name="Barras F."/>
            <person name="Lindeberg M."/>
            <person name="Birch P.R."/>
            <person name="Tsuyumu S."/>
            <person name="Shi X."/>
            <person name="Hibbing M."/>
            <person name="Yap M.N."/>
            <person name="Carpentier M."/>
            <person name="Dassa E."/>
            <person name="Umehara M."/>
            <person name="Kim J.F."/>
            <person name="Rusch M."/>
            <person name="Soni P."/>
            <person name="Mayhew G.F."/>
            <person name="Fouts D.E."/>
            <person name="Gill S.R."/>
            <person name="Blattner F.R."/>
            <person name="Keen N.T."/>
            <person name="Perna N.T."/>
        </authorList>
    </citation>
    <scope>NUCLEOTIDE SEQUENCE [LARGE SCALE GENOMIC DNA]</scope>
    <source>
        <strain evidence="1 2">3937</strain>
    </source>
</reference>
<dbReference type="STRING" id="198628.Dda3937_04457"/>
<dbReference type="HOGENOM" id="CLU_1892884_0_0_6"/>
<name>E0SJX9_DICD3</name>
<keyword evidence="2" id="KW-1185">Reference proteome</keyword>
<dbReference type="EMBL" id="CP002038">
    <property type="protein sequence ID" value="ADM96725.1"/>
    <property type="molecule type" value="Genomic_DNA"/>
</dbReference>
<evidence type="ECO:0000313" key="1">
    <source>
        <dbReference type="EMBL" id="ADM96725.1"/>
    </source>
</evidence>
<dbReference type="Proteomes" id="UP000006859">
    <property type="component" value="Chromosome"/>
</dbReference>
<dbReference type="KEGG" id="ddd:Dda3937_04457"/>
<protein>
    <submittedName>
        <fullName evidence="1">Uncharacterized protein</fullName>
    </submittedName>
</protein>
<dbReference type="AlphaFoldDB" id="E0SJX9"/>
<proteinExistence type="predicted"/>
<organism evidence="1 2">
    <name type="scientific">Dickeya dadantii (strain 3937)</name>
    <name type="common">Erwinia chrysanthemi (strain 3937)</name>
    <dbReference type="NCBI Taxonomy" id="198628"/>
    <lineage>
        <taxon>Bacteria</taxon>
        <taxon>Pseudomonadati</taxon>
        <taxon>Pseudomonadota</taxon>
        <taxon>Gammaproteobacteria</taxon>
        <taxon>Enterobacterales</taxon>
        <taxon>Pectobacteriaceae</taxon>
        <taxon>Dickeya</taxon>
    </lineage>
</organism>
<accession>E0SJX9</accession>
<gene>
    <name evidence="1" type="ordered locus">Dda3937_04457</name>
</gene>
<evidence type="ECO:0000313" key="2">
    <source>
        <dbReference type="Proteomes" id="UP000006859"/>
    </source>
</evidence>
<sequence>MSVIFCSLNGVNGYAFSTSSQHRVATPDTQGTAIMMLENAIRLWLAYYLRINYFLSKHKLRVQARRIGDAAFPARYAKARLITRHSSPDDASATIRAVAQTPPTCRHLFPYSRVSRFPPQRSGLLRLYSPASLR</sequence>